<feature type="transmembrane region" description="Helical" evidence="1">
    <location>
        <begin position="357"/>
        <end position="377"/>
    </location>
</feature>
<dbReference type="Gene3D" id="3.30.450.20">
    <property type="entry name" value="PAS domain"/>
    <property type="match status" value="1"/>
</dbReference>
<keyword evidence="4" id="KW-1185">Reference proteome</keyword>
<dbReference type="InterPro" id="IPR013767">
    <property type="entry name" value="PAS_fold"/>
</dbReference>
<dbReference type="Pfam" id="PF02517">
    <property type="entry name" value="Rce1-like"/>
    <property type="match status" value="1"/>
</dbReference>
<organism evidence="3 4">
    <name type="scientific">Roseospira visakhapatnamensis</name>
    <dbReference type="NCBI Taxonomy" id="390880"/>
    <lineage>
        <taxon>Bacteria</taxon>
        <taxon>Pseudomonadati</taxon>
        <taxon>Pseudomonadota</taxon>
        <taxon>Alphaproteobacteria</taxon>
        <taxon>Rhodospirillales</taxon>
        <taxon>Rhodospirillaceae</taxon>
        <taxon>Roseospira</taxon>
    </lineage>
</organism>
<dbReference type="RefSeq" id="WP_221238317.1">
    <property type="nucleotide sequence ID" value="NZ_JACIGK010000004.1"/>
</dbReference>
<gene>
    <name evidence="3" type="ORF">GGD89_000868</name>
</gene>
<feature type="transmembrane region" description="Helical" evidence="1">
    <location>
        <begin position="301"/>
        <end position="324"/>
    </location>
</feature>
<evidence type="ECO:0000256" key="1">
    <source>
        <dbReference type="SAM" id="Phobius"/>
    </source>
</evidence>
<evidence type="ECO:0000259" key="2">
    <source>
        <dbReference type="PROSITE" id="PS50112"/>
    </source>
</evidence>
<keyword evidence="1" id="KW-1133">Transmembrane helix</keyword>
<dbReference type="Pfam" id="PF00989">
    <property type="entry name" value="PAS"/>
    <property type="match status" value="1"/>
</dbReference>
<dbReference type="AlphaFoldDB" id="A0A7W6RB38"/>
<feature type="transmembrane region" description="Helical" evidence="1">
    <location>
        <begin position="175"/>
        <end position="195"/>
    </location>
</feature>
<dbReference type="SUPFAM" id="SSF55785">
    <property type="entry name" value="PYP-like sensor domain (PAS domain)"/>
    <property type="match status" value="1"/>
</dbReference>
<dbReference type="InterPro" id="IPR003675">
    <property type="entry name" value="Rce1/LyrA-like_dom"/>
</dbReference>
<feature type="transmembrane region" description="Helical" evidence="1">
    <location>
        <begin position="330"/>
        <end position="348"/>
    </location>
</feature>
<evidence type="ECO:0000313" key="3">
    <source>
        <dbReference type="EMBL" id="MBB4265253.1"/>
    </source>
</evidence>
<protein>
    <submittedName>
        <fullName evidence="3">PAS domain S-box-containing protein</fullName>
    </submittedName>
</protein>
<feature type="domain" description="PAS" evidence="2">
    <location>
        <begin position="11"/>
        <end position="66"/>
    </location>
</feature>
<dbReference type="InterPro" id="IPR000014">
    <property type="entry name" value="PAS"/>
</dbReference>
<dbReference type="PROSITE" id="PS50112">
    <property type="entry name" value="PAS"/>
    <property type="match status" value="1"/>
</dbReference>
<feature type="transmembrane region" description="Helical" evidence="1">
    <location>
        <begin position="145"/>
        <end position="163"/>
    </location>
</feature>
<dbReference type="GO" id="GO:0080120">
    <property type="term" value="P:CAAX-box protein maturation"/>
    <property type="evidence" value="ECO:0007669"/>
    <property type="project" value="UniProtKB-ARBA"/>
</dbReference>
<dbReference type="SMART" id="SM00091">
    <property type="entry name" value="PAS"/>
    <property type="match status" value="1"/>
</dbReference>
<evidence type="ECO:0000313" key="4">
    <source>
        <dbReference type="Proteomes" id="UP000554286"/>
    </source>
</evidence>
<sequence length="380" mass="41064">MMPLNVAAAPPSAMTNDIVTSIRDGIVTVDHAGRLTFMNPAAETIFGLRAETVVGETVAEVFVPLDGLDTFTDCVLEAVRNPEAPHEADVTIESASGRRHLTVHANLLRDKDSSETIGILVVVSDISERVESLERSAARERERAAIGRFIVAILTIFSVFTLLLEPIQKLAEARFFDFGPVLALVTLMVIAFLITRWTGSSLRDYGVTLRLGRRDLYESVAWSVAVCILMTAIKGLTLQLSPASLAASSSQEPLFAFLVLDDGTRVDTVDLFAIALAIYLFSVLFQEFATRCAIQAPLTRFLDGVVAAPGWIANITATLLFAVLHAHLNPVVSLAVIGPSLLWGWLFMRSGSVASPILSHTIIGVYAIFILGLFAGVEQV</sequence>
<dbReference type="EMBL" id="JACIGK010000004">
    <property type="protein sequence ID" value="MBB4265253.1"/>
    <property type="molecule type" value="Genomic_DNA"/>
</dbReference>
<dbReference type="NCBIfam" id="TIGR00229">
    <property type="entry name" value="sensory_box"/>
    <property type="match status" value="1"/>
</dbReference>
<keyword evidence="1" id="KW-0472">Membrane</keyword>
<dbReference type="GO" id="GO:0006355">
    <property type="term" value="P:regulation of DNA-templated transcription"/>
    <property type="evidence" value="ECO:0007669"/>
    <property type="project" value="InterPro"/>
</dbReference>
<reference evidence="3 4" key="1">
    <citation type="submission" date="2020-08" db="EMBL/GenBank/DDBJ databases">
        <title>Genome sequencing of Purple Non-Sulfur Bacteria from various extreme environments.</title>
        <authorList>
            <person name="Mayer M."/>
        </authorList>
    </citation>
    <scope>NUCLEOTIDE SEQUENCE [LARGE SCALE GENOMIC DNA]</scope>
    <source>
        <strain evidence="3 4">JA131</strain>
    </source>
</reference>
<name>A0A7W6RB38_9PROT</name>
<accession>A0A7W6RB38</accession>
<comment type="caution">
    <text evidence="3">The sequence shown here is derived from an EMBL/GenBank/DDBJ whole genome shotgun (WGS) entry which is preliminary data.</text>
</comment>
<dbReference type="InterPro" id="IPR035965">
    <property type="entry name" value="PAS-like_dom_sf"/>
</dbReference>
<feature type="transmembrane region" description="Helical" evidence="1">
    <location>
        <begin position="216"/>
        <end position="236"/>
    </location>
</feature>
<proteinExistence type="predicted"/>
<keyword evidence="1" id="KW-0812">Transmembrane</keyword>
<dbReference type="Proteomes" id="UP000554286">
    <property type="component" value="Unassembled WGS sequence"/>
</dbReference>
<dbReference type="GO" id="GO:0004175">
    <property type="term" value="F:endopeptidase activity"/>
    <property type="evidence" value="ECO:0007669"/>
    <property type="project" value="UniProtKB-ARBA"/>
</dbReference>
<dbReference type="CDD" id="cd00130">
    <property type="entry name" value="PAS"/>
    <property type="match status" value="1"/>
</dbReference>
<feature type="transmembrane region" description="Helical" evidence="1">
    <location>
        <begin position="271"/>
        <end position="289"/>
    </location>
</feature>